<dbReference type="Proteomes" id="UP001066276">
    <property type="component" value="Chromosome 2_2"/>
</dbReference>
<sequence>MHGADGGPLGTLGNREDQKLSNDEELNAPINKSMQPRLVELESNASVQVSQEEADIPHIVCQGDSSYTVQSLEAGAKKTGKRKKAPDWSKDGGDKFYSLTEESDTTSSGRNQSETGGSISSESGSVSSIVESTVRHQWLQHKGLKMRVGLSGGTELSAQSSKTLKWDYSGTNLTGTAKVHTSEVQFKADKGADVQIGCPDLSISTTSTDSEMPQSIYDSIKELQPETRVESHRAQIATKLLQGTVHKVVKS</sequence>
<keyword evidence="3" id="KW-1185">Reference proteome</keyword>
<proteinExistence type="predicted"/>
<accession>A0AAV7UNT7</accession>
<evidence type="ECO:0000256" key="1">
    <source>
        <dbReference type="SAM" id="MobiDB-lite"/>
    </source>
</evidence>
<feature type="compositionally biased region" description="Basic and acidic residues" evidence="1">
    <location>
        <begin position="85"/>
        <end position="94"/>
    </location>
</feature>
<evidence type="ECO:0000313" key="2">
    <source>
        <dbReference type="EMBL" id="KAJ1190698.1"/>
    </source>
</evidence>
<comment type="caution">
    <text evidence="2">The sequence shown here is derived from an EMBL/GenBank/DDBJ whole genome shotgun (WGS) entry which is preliminary data.</text>
</comment>
<dbReference type="AlphaFoldDB" id="A0AAV7UNT7"/>
<feature type="compositionally biased region" description="Gly residues" evidence="1">
    <location>
        <begin position="1"/>
        <end position="10"/>
    </location>
</feature>
<dbReference type="EMBL" id="JANPWB010000004">
    <property type="protein sequence ID" value="KAJ1190698.1"/>
    <property type="molecule type" value="Genomic_DNA"/>
</dbReference>
<name>A0AAV7UNT7_PLEWA</name>
<reference evidence="2" key="1">
    <citation type="journal article" date="2022" name="bioRxiv">
        <title>Sequencing and chromosome-scale assembly of the giantPleurodeles waltlgenome.</title>
        <authorList>
            <person name="Brown T."/>
            <person name="Elewa A."/>
            <person name="Iarovenko S."/>
            <person name="Subramanian E."/>
            <person name="Araus A.J."/>
            <person name="Petzold A."/>
            <person name="Susuki M."/>
            <person name="Suzuki K.-i.T."/>
            <person name="Hayashi T."/>
            <person name="Toyoda A."/>
            <person name="Oliveira C."/>
            <person name="Osipova E."/>
            <person name="Leigh N.D."/>
            <person name="Simon A."/>
            <person name="Yun M.H."/>
        </authorList>
    </citation>
    <scope>NUCLEOTIDE SEQUENCE</scope>
    <source>
        <strain evidence="2">20211129_DDA</strain>
        <tissue evidence="2">Liver</tissue>
    </source>
</reference>
<protein>
    <submittedName>
        <fullName evidence="2">Uncharacterized protein</fullName>
    </submittedName>
</protein>
<organism evidence="2 3">
    <name type="scientific">Pleurodeles waltl</name>
    <name type="common">Iberian ribbed newt</name>
    <dbReference type="NCBI Taxonomy" id="8319"/>
    <lineage>
        <taxon>Eukaryota</taxon>
        <taxon>Metazoa</taxon>
        <taxon>Chordata</taxon>
        <taxon>Craniata</taxon>
        <taxon>Vertebrata</taxon>
        <taxon>Euteleostomi</taxon>
        <taxon>Amphibia</taxon>
        <taxon>Batrachia</taxon>
        <taxon>Caudata</taxon>
        <taxon>Salamandroidea</taxon>
        <taxon>Salamandridae</taxon>
        <taxon>Pleurodelinae</taxon>
        <taxon>Pleurodeles</taxon>
    </lineage>
</organism>
<feature type="compositionally biased region" description="Low complexity" evidence="1">
    <location>
        <begin position="113"/>
        <end position="127"/>
    </location>
</feature>
<evidence type="ECO:0000313" key="3">
    <source>
        <dbReference type="Proteomes" id="UP001066276"/>
    </source>
</evidence>
<gene>
    <name evidence="2" type="ORF">NDU88_000020</name>
</gene>
<feature type="region of interest" description="Disordered" evidence="1">
    <location>
        <begin position="1"/>
        <end position="50"/>
    </location>
</feature>
<feature type="region of interest" description="Disordered" evidence="1">
    <location>
        <begin position="74"/>
        <end position="127"/>
    </location>
</feature>